<dbReference type="NCBIfam" id="TIGR00745">
    <property type="entry name" value="apbA_panE"/>
    <property type="match status" value="1"/>
</dbReference>
<dbReference type="InterPro" id="IPR008927">
    <property type="entry name" value="6-PGluconate_DH-like_C_sf"/>
</dbReference>
<dbReference type="Pfam" id="PF02558">
    <property type="entry name" value="ApbA"/>
    <property type="match status" value="1"/>
</dbReference>
<dbReference type="GO" id="GO:0015940">
    <property type="term" value="P:pantothenate biosynthetic process"/>
    <property type="evidence" value="ECO:0007669"/>
    <property type="project" value="UniProtKB-KW"/>
</dbReference>
<dbReference type="InterPro" id="IPR003710">
    <property type="entry name" value="ApbA"/>
</dbReference>
<evidence type="ECO:0000256" key="2">
    <source>
        <dbReference type="ARBA" id="ARBA00022857"/>
    </source>
</evidence>
<dbReference type="InterPro" id="IPR013328">
    <property type="entry name" value="6PGD_dom2"/>
</dbReference>
<comment type="caution">
    <text evidence="7">The sequence shown here is derived from an EMBL/GenBank/DDBJ whole genome shotgun (WGS) entry which is preliminary data.</text>
</comment>
<dbReference type="Proteomes" id="UP001165079">
    <property type="component" value="Unassembled WGS sequence"/>
</dbReference>
<sequence length="294" mass="29940">MRTVIIGAGGVGGYFGALLASAGHEVAFLARGAHLDALRTRGLRVSSPDGDMAVTGVRASDSTAELGTADVVLLCVKTWQLDAVLPHLKPLIGPDTAVVTTQNGVEAPDAVAAAVGREHVLPGVARVIARIDGPGVIAHVGGGVLTFAEWDGGSSPRAEALREAVGARASVSPGIWSELWAKFAFIAPTGGLGAVTGAAFGELRDDPDTRRVLADGYAEVGAVAAAHGVDLGDVAASTLAFLDAQPEQGTTSLQRDIIAGLPSELDAWTGAVVRLGEAKDVPTPVNRVLWSVLK</sequence>
<comment type="catalytic activity">
    <reaction evidence="4">
        <text>(R)-pantoate + NADP(+) = 2-dehydropantoate + NADPH + H(+)</text>
        <dbReference type="Rhea" id="RHEA:16233"/>
        <dbReference type="ChEBI" id="CHEBI:11561"/>
        <dbReference type="ChEBI" id="CHEBI:15378"/>
        <dbReference type="ChEBI" id="CHEBI:15980"/>
        <dbReference type="ChEBI" id="CHEBI:57783"/>
        <dbReference type="ChEBI" id="CHEBI:58349"/>
        <dbReference type="EC" id="1.1.1.169"/>
    </reaction>
</comment>
<dbReference type="NCBIfam" id="NF005091">
    <property type="entry name" value="PRK06522.2-2"/>
    <property type="match status" value="1"/>
</dbReference>
<dbReference type="Gene3D" id="3.40.50.720">
    <property type="entry name" value="NAD(P)-binding Rossmann-like Domain"/>
    <property type="match status" value="1"/>
</dbReference>
<reference evidence="7" key="1">
    <citation type="submission" date="2023-03" db="EMBL/GenBank/DDBJ databases">
        <title>Actinorhabdospora filicis NBRC 111898.</title>
        <authorList>
            <person name="Ichikawa N."/>
            <person name="Sato H."/>
            <person name="Tonouchi N."/>
        </authorList>
    </citation>
    <scope>NUCLEOTIDE SEQUENCE</scope>
    <source>
        <strain evidence="7">NBRC 111898</strain>
    </source>
</reference>
<dbReference type="Gene3D" id="1.10.1040.10">
    <property type="entry name" value="N-(1-d-carboxylethyl)-l-norvaline Dehydrogenase, domain 2"/>
    <property type="match status" value="1"/>
</dbReference>
<name>A0A9W6SSW9_9ACTN</name>
<gene>
    <name evidence="7" type="ORF">Afil01_49630</name>
</gene>
<accession>A0A9W6SSW9</accession>
<dbReference type="FunFam" id="3.40.50.720:FF:000307">
    <property type="entry name" value="2-dehydropantoate 2-reductase"/>
    <property type="match status" value="1"/>
</dbReference>
<comment type="similarity">
    <text evidence="1 4">Belongs to the ketopantoate reductase family.</text>
</comment>
<keyword evidence="8" id="KW-1185">Reference proteome</keyword>
<dbReference type="SUPFAM" id="SSF51735">
    <property type="entry name" value="NAD(P)-binding Rossmann-fold domains"/>
    <property type="match status" value="1"/>
</dbReference>
<dbReference type="RefSeq" id="WP_285665279.1">
    <property type="nucleotide sequence ID" value="NZ_BSTX01000003.1"/>
</dbReference>
<dbReference type="GO" id="GO:0005737">
    <property type="term" value="C:cytoplasm"/>
    <property type="evidence" value="ECO:0007669"/>
    <property type="project" value="TreeGrafter"/>
</dbReference>
<evidence type="ECO:0000313" key="8">
    <source>
        <dbReference type="Proteomes" id="UP001165079"/>
    </source>
</evidence>
<dbReference type="InterPro" id="IPR036291">
    <property type="entry name" value="NAD(P)-bd_dom_sf"/>
</dbReference>
<dbReference type="GO" id="GO:0008677">
    <property type="term" value="F:2-dehydropantoate 2-reductase activity"/>
    <property type="evidence" value="ECO:0007669"/>
    <property type="project" value="UniProtKB-EC"/>
</dbReference>
<evidence type="ECO:0000256" key="3">
    <source>
        <dbReference type="ARBA" id="ARBA00023002"/>
    </source>
</evidence>
<evidence type="ECO:0000256" key="1">
    <source>
        <dbReference type="ARBA" id="ARBA00007870"/>
    </source>
</evidence>
<keyword evidence="3 4" id="KW-0560">Oxidoreductase</keyword>
<proteinExistence type="inferred from homology"/>
<feature type="domain" description="Ketopantoate reductase C-terminal" evidence="6">
    <location>
        <begin position="175"/>
        <end position="294"/>
    </location>
</feature>
<evidence type="ECO:0000259" key="5">
    <source>
        <dbReference type="Pfam" id="PF02558"/>
    </source>
</evidence>
<evidence type="ECO:0000259" key="6">
    <source>
        <dbReference type="Pfam" id="PF08546"/>
    </source>
</evidence>
<dbReference type="InterPro" id="IPR051402">
    <property type="entry name" value="KPR-Related"/>
</dbReference>
<comment type="pathway">
    <text evidence="4">Cofactor biosynthesis; (R)-pantothenate biosynthesis; (R)-pantoate from 3-methyl-2-oxobutanoate: step 2/2.</text>
</comment>
<dbReference type="PANTHER" id="PTHR21708:SF26">
    <property type="entry name" value="2-DEHYDROPANTOATE 2-REDUCTASE"/>
    <property type="match status" value="1"/>
</dbReference>
<dbReference type="EMBL" id="BSTX01000003">
    <property type="protein sequence ID" value="GLZ80156.1"/>
    <property type="molecule type" value="Genomic_DNA"/>
</dbReference>
<dbReference type="EC" id="1.1.1.169" evidence="4"/>
<evidence type="ECO:0000256" key="4">
    <source>
        <dbReference type="RuleBase" id="RU362068"/>
    </source>
</evidence>
<dbReference type="SUPFAM" id="SSF48179">
    <property type="entry name" value="6-phosphogluconate dehydrogenase C-terminal domain-like"/>
    <property type="match status" value="1"/>
</dbReference>
<keyword evidence="2 4" id="KW-0521">NADP</keyword>
<dbReference type="InterPro" id="IPR013752">
    <property type="entry name" value="KPA_reductase"/>
</dbReference>
<protein>
    <recommendedName>
        <fullName evidence="4">2-dehydropantoate 2-reductase</fullName>
        <ecNumber evidence="4">1.1.1.169</ecNumber>
    </recommendedName>
    <alternativeName>
        <fullName evidence="4">Ketopantoate reductase</fullName>
    </alternativeName>
</protein>
<dbReference type="PANTHER" id="PTHR21708">
    <property type="entry name" value="PROBABLE 2-DEHYDROPANTOATE 2-REDUCTASE"/>
    <property type="match status" value="1"/>
</dbReference>
<organism evidence="7 8">
    <name type="scientific">Actinorhabdospora filicis</name>
    <dbReference type="NCBI Taxonomy" id="1785913"/>
    <lineage>
        <taxon>Bacteria</taxon>
        <taxon>Bacillati</taxon>
        <taxon>Actinomycetota</taxon>
        <taxon>Actinomycetes</taxon>
        <taxon>Micromonosporales</taxon>
        <taxon>Micromonosporaceae</taxon>
        <taxon>Actinorhabdospora</taxon>
    </lineage>
</organism>
<dbReference type="InterPro" id="IPR013332">
    <property type="entry name" value="KPR_N"/>
</dbReference>
<feature type="domain" description="Ketopantoate reductase N-terminal" evidence="5">
    <location>
        <begin position="4"/>
        <end position="151"/>
    </location>
</feature>
<evidence type="ECO:0000313" key="7">
    <source>
        <dbReference type="EMBL" id="GLZ80156.1"/>
    </source>
</evidence>
<dbReference type="Pfam" id="PF08546">
    <property type="entry name" value="ApbA_C"/>
    <property type="match status" value="1"/>
</dbReference>
<keyword evidence="4" id="KW-0566">Pantothenate biosynthesis</keyword>
<comment type="function">
    <text evidence="4">Catalyzes the NADPH-dependent reduction of ketopantoate into pantoic acid.</text>
</comment>
<dbReference type="AlphaFoldDB" id="A0A9W6SSW9"/>